<dbReference type="OrthoDB" id="9782876at2"/>
<dbReference type="PANTHER" id="PTHR37326:SF1">
    <property type="entry name" value="BLL3975 PROTEIN"/>
    <property type="match status" value="1"/>
</dbReference>
<dbReference type="InterPro" id="IPR055438">
    <property type="entry name" value="AstE_AspA_cat"/>
</dbReference>
<dbReference type="SUPFAM" id="SSF53187">
    <property type="entry name" value="Zn-dependent exopeptidases"/>
    <property type="match status" value="1"/>
</dbReference>
<evidence type="ECO:0000256" key="2">
    <source>
        <dbReference type="ARBA" id="ARBA00022723"/>
    </source>
</evidence>
<dbReference type="Gene3D" id="3.40.630.10">
    <property type="entry name" value="Zn peptidases"/>
    <property type="match status" value="1"/>
</dbReference>
<keyword evidence="3" id="KW-0378">Hydrolase</keyword>
<keyword evidence="2" id="KW-0479">Metal-binding</keyword>
<name>A0A366WZL0_9RHOB</name>
<evidence type="ECO:0000313" key="7">
    <source>
        <dbReference type="Proteomes" id="UP000252706"/>
    </source>
</evidence>
<dbReference type="PANTHER" id="PTHR37326">
    <property type="entry name" value="BLL3975 PROTEIN"/>
    <property type="match status" value="1"/>
</dbReference>
<dbReference type="AlphaFoldDB" id="A0A366WZL0"/>
<comment type="cofactor">
    <cofactor evidence="1">
        <name>Zn(2+)</name>
        <dbReference type="ChEBI" id="CHEBI:29105"/>
    </cofactor>
</comment>
<proteinExistence type="predicted"/>
<evidence type="ECO:0000256" key="1">
    <source>
        <dbReference type="ARBA" id="ARBA00001947"/>
    </source>
</evidence>
<dbReference type="InterPro" id="IPR043795">
    <property type="entry name" value="N-alpha-Ac-DABA-like"/>
</dbReference>
<comment type="caution">
    <text evidence="6">The sequence shown here is derived from an EMBL/GenBank/DDBJ whole genome shotgun (WGS) entry which is preliminary data.</text>
</comment>
<dbReference type="CDD" id="cd06252">
    <property type="entry name" value="M14_ASTE_ASPA-like"/>
    <property type="match status" value="1"/>
</dbReference>
<dbReference type="Pfam" id="PF24827">
    <property type="entry name" value="AstE_AspA_cat"/>
    <property type="match status" value="1"/>
</dbReference>
<dbReference type="PIRSF" id="PIRSF039012">
    <property type="entry name" value="ASP"/>
    <property type="match status" value="1"/>
</dbReference>
<dbReference type="Proteomes" id="UP000252706">
    <property type="component" value="Unassembled WGS sequence"/>
</dbReference>
<evidence type="ECO:0000313" key="6">
    <source>
        <dbReference type="EMBL" id="RBW53612.1"/>
    </source>
</evidence>
<dbReference type="InterPro" id="IPR053138">
    <property type="entry name" value="N-alpha-Ac-DABA_deacetylase"/>
</dbReference>
<keyword evidence="4" id="KW-0862">Zinc</keyword>
<evidence type="ECO:0000256" key="4">
    <source>
        <dbReference type="ARBA" id="ARBA00022833"/>
    </source>
</evidence>
<sequence length="342" mass="36314">MLSHGPVQTDVDFETHGKRSGFLDLNHSDNAHAFSLIRVPVGVIQGAPGPTVLLSAGSHGDEYEGQVILHQLMQEIEPSMIKGRLIMLPALNTPAVLGRTRVSPLDGGNMNRSFPGDSDSGPTGAIAAFVNAHLIAMADVVLDFHSGGTATEYVDCGFVCAGPNPEMNAANLEIAQVFGAPYTMVCPIDGTGGDFDTSAYRQHTRFLSCELGGMGRFSPASYATGWEGVQRVFAHLGMTGHKVETADSRFIDIGAGSSFATTAQHGLAQLHVSPGQVVQKGDILATIFDVHNFGTKCAELRASQDGIVAICRRNPLVQPGDHLCQVTHELSPSELNKIMRPD</sequence>
<organism evidence="6 7">
    <name type="scientific">Phaeobacter gallaeciensis</name>
    <dbReference type="NCBI Taxonomy" id="60890"/>
    <lineage>
        <taxon>Bacteria</taxon>
        <taxon>Pseudomonadati</taxon>
        <taxon>Pseudomonadota</taxon>
        <taxon>Alphaproteobacteria</taxon>
        <taxon>Rhodobacterales</taxon>
        <taxon>Roseobacteraceae</taxon>
        <taxon>Phaeobacter</taxon>
    </lineage>
</organism>
<accession>A0A366WZL0</accession>
<reference evidence="6 7" key="1">
    <citation type="submission" date="2018-07" db="EMBL/GenBank/DDBJ databases">
        <title>Modular assembly of carbohydrate-degrading microbial communities in the ocean.</title>
        <authorList>
            <person name="Enke T.N."/>
            <person name="Datta M.S."/>
            <person name="Schwartzman J.A."/>
            <person name="Cermak N."/>
            <person name="Schmitz D.A."/>
            <person name="Barrere J."/>
            <person name="Cordero O.X."/>
        </authorList>
    </citation>
    <scope>NUCLEOTIDE SEQUENCE [LARGE SCALE GENOMIC DNA]</scope>
    <source>
        <strain evidence="6 7">C3M10</strain>
    </source>
</reference>
<dbReference type="EMBL" id="QOCE01000034">
    <property type="protein sequence ID" value="RBW53612.1"/>
    <property type="molecule type" value="Genomic_DNA"/>
</dbReference>
<dbReference type="GO" id="GO:0016788">
    <property type="term" value="F:hydrolase activity, acting on ester bonds"/>
    <property type="evidence" value="ECO:0007669"/>
    <property type="project" value="InterPro"/>
</dbReference>
<dbReference type="RefSeq" id="WP_113824088.1">
    <property type="nucleotide sequence ID" value="NZ_QOCE01000034.1"/>
</dbReference>
<dbReference type="GO" id="GO:0016811">
    <property type="term" value="F:hydrolase activity, acting on carbon-nitrogen (but not peptide) bonds, in linear amides"/>
    <property type="evidence" value="ECO:0007669"/>
    <property type="project" value="InterPro"/>
</dbReference>
<gene>
    <name evidence="6" type="ORF">DS909_13990</name>
</gene>
<evidence type="ECO:0000256" key="3">
    <source>
        <dbReference type="ARBA" id="ARBA00022801"/>
    </source>
</evidence>
<dbReference type="GO" id="GO:0046872">
    <property type="term" value="F:metal ion binding"/>
    <property type="evidence" value="ECO:0007669"/>
    <property type="project" value="UniProtKB-KW"/>
</dbReference>
<feature type="domain" description="Succinylglutamate desuccinylase/Aspartoacylase catalytic" evidence="5">
    <location>
        <begin position="48"/>
        <end position="236"/>
    </location>
</feature>
<evidence type="ECO:0000259" key="5">
    <source>
        <dbReference type="Pfam" id="PF24827"/>
    </source>
</evidence>
<protein>
    <recommendedName>
        <fullName evidence="5">Succinylglutamate desuccinylase/Aspartoacylase catalytic domain-containing protein</fullName>
    </recommendedName>
</protein>